<comment type="catalytic activity">
    <reaction evidence="8">
        <text>L-lysyl(4)-[histone H3] + 3 S-adenosyl-L-methionine = N(6),N(6),N(6)-trimethyl-L-lysyl(4)-[histone H3] + 3 S-adenosyl-L-homocysteine + 3 H(+)</text>
        <dbReference type="Rhea" id="RHEA:60260"/>
        <dbReference type="Rhea" id="RHEA-COMP:15537"/>
        <dbReference type="Rhea" id="RHEA-COMP:15547"/>
        <dbReference type="ChEBI" id="CHEBI:15378"/>
        <dbReference type="ChEBI" id="CHEBI:29969"/>
        <dbReference type="ChEBI" id="CHEBI:57856"/>
        <dbReference type="ChEBI" id="CHEBI:59789"/>
        <dbReference type="ChEBI" id="CHEBI:61961"/>
        <dbReference type="EC" id="2.1.1.354"/>
    </reaction>
</comment>
<feature type="region of interest" description="Disordered" evidence="11">
    <location>
        <begin position="207"/>
        <end position="241"/>
    </location>
</feature>
<keyword evidence="3" id="KW-0489">Methyltransferase</keyword>
<dbReference type="PANTHER" id="PTHR45814:SF2">
    <property type="entry name" value="HISTONE-LYSINE N-METHYLTRANSFERASE SETD1"/>
    <property type="match status" value="1"/>
</dbReference>
<dbReference type="InterPro" id="IPR044570">
    <property type="entry name" value="Set1-like"/>
</dbReference>
<dbReference type="RefSeq" id="XP_013238528.1">
    <property type="nucleotide sequence ID" value="XM_013383074.1"/>
</dbReference>
<proteinExistence type="predicted"/>
<dbReference type="SUPFAM" id="SSF82199">
    <property type="entry name" value="SET domain"/>
    <property type="match status" value="1"/>
</dbReference>
<dbReference type="HOGENOM" id="CLU_557868_0_0_1"/>
<comment type="catalytic activity">
    <reaction evidence="9">
        <text>N(6)-methyl-L-lysyl(4)-[histone H3] + S-adenosyl-L-methionine = N(6),N(6)-dimethyl-L-lysyl(4)-[histone H3] + S-adenosyl-L-homocysteine + H(+)</text>
        <dbReference type="Rhea" id="RHEA:60268"/>
        <dbReference type="Rhea" id="RHEA-COMP:15540"/>
        <dbReference type="Rhea" id="RHEA-COMP:15543"/>
        <dbReference type="ChEBI" id="CHEBI:15378"/>
        <dbReference type="ChEBI" id="CHEBI:57856"/>
        <dbReference type="ChEBI" id="CHEBI:59789"/>
        <dbReference type="ChEBI" id="CHEBI:61929"/>
        <dbReference type="ChEBI" id="CHEBI:61976"/>
    </reaction>
</comment>
<keyword evidence="6" id="KW-0156">Chromatin regulator</keyword>
<accession>A0A098VWG6</accession>
<evidence type="ECO:0000256" key="5">
    <source>
        <dbReference type="ARBA" id="ARBA00022691"/>
    </source>
</evidence>
<dbReference type="InterPro" id="IPR003616">
    <property type="entry name" value="Post-SET_dom"/>
</dbReference>
<dbReference type="GO" id="GO:0048188">
    <property type="term" value="C:Set1C/COMPASS complex"/>
    <property type="evidence" value="ECO:0007669"/>
    <property type="project" value="TreeGrafter"/>
</dbReference>
<evidence type="ECO:0000256" key="2">
    <source>
        <dbReference type="ARBA" id="ARBA00012182"/>
    </source>
</evidence>
<dbReference type="GO" id="GO:0032259">
    <property type="term" value="P:methylation"/>
    <property type="evidence" value="ECO:0007669"/>
    <property type="project" value="UniProtKB-KW"/>
</dbReference>
<comment type="caution">
    <text evidence="14">The sequence shown here is derived from an EMBL/GenBank/DDBJ whole genome shotgun (WGS) entry which is preliminary data.</text>
</comment>
<dbReference type="EMBL" id="JMKJ01000122">
    <property type="protein sequence ID" value="KGG52101.1"/>
    <property type="molecule type" value="Genomic_DNA"/>
</dbReference>
<dbReference type="GO" id="GO:0140999">
    <property type="term" value="F:histone H3K4 trimethyltransferase activity"/>
    <property type="evidence" value="ECO:0007669"/>
    <property type="project" value="UniProtKB-EC"/>
</dbReference>
<dbReference type="VEuPathDB" id="MicrosporidiaDB:DI09_20p180"/>
<dbReference type="InterPro" id="IPR046341">
    <property type="entry name" value="SET_dom_sf"/>
</dbReference>
<keyword evidence="4" id="KW-0808">Transferase</keyword>
<dbReference type="Gene3D" id="2.170.270.10">
    <property type="entry name" value="SET domain"/>
    <property type="match status" value="1"/>
</dbReference>
<dbReference type="OrthoDB" id="308383at2759"/>
<protein>
    <recommendedName>
        <fullName evidence="2">[histone H3]-lysine(4) N-trimethyltransferase</fullName>
        <ecNumber evidence="2">2.1.1.354</ecNumber>
    </recommendedName>
</protein>
<evidence type="ECO:0000313" key="14">
    <source>
        <dbReference type="EMBL" id="KGG52101.1"/>
    </source>
</evidence>
<dbReference type="CDD" id="cd10518">
    <property type="entry name" value="SET_SETD1-like"/>
    <property type="match status" value="1"/>
</dbReference>
<dbReference type="InterPro" id="IPR001214">
    <property type="entry name" value="SET_dom"/>
</dbReference>
<keyword evidence="15" id="KW-1185">Reference proteome</keyword>
<sequence length="489" mass="55447">MVFDCINERVERDSHKIRYADFENQAEFNAIKALYHVQLRGHQTPESKRMDLEEFEKIFLIPQTCGYKDIFHETISMVAPQAPLNAYLKNSLLKNEQSLSFASLCTDPKGLLDGGTSLLALKPFCFQKRYKHIEKPTLLALTYPAAPIIDQTASGGTPSSSLIEAGNGSGQLQTKASKLTNADHMELSKLNLPLVFMKVEKNSITPHVEKESSILHCNKPSSDETKTRKPPKKPSKSLDINPKASKYVKHIMNEQLPQLWSEAEWVQFANSTKLPIDSPFKKSKASKAVSKVTPSDNGCARIDGYLSHIKNKLWSRENDAKDMNWARSFLLLCEPDFSDAVACDVPKRFLFVTRSCIHFWGLFTSYQIEPNDLIVYYQGELISSRVAFLREQYYTKNGIGSSYLFRCDDNYVVDATAKGNIARFMNHSCDPNSYAVIINDTSGGIKIGIYAKKHIDPWQEITYDYKFPIEEFDKLICHCRAPTCRGYLN</sequence>
<evidence type="ECO:0000256" key="10">
    <source>
        <dbReference type="ARBA" id="ARBA00049129"/>
    </source>
</evidence>
<comment type="catalytic activity">
    <reaction evidence="10">
        <text>N(6),N(6)-dimethyl-L-lysyl(4)-[histone H3] + S-adenosyl-L-methionine = N(6),N(6),N(6)-trimethyl-L-lysyl(4)-[histone H3] + S-adenosyl-L-homocysteine + H(+)</text>
        <dbReference type="Rhea" id="RHEA:60272"/>
        <dbReference type="Rhea" id="RHEA-COMP:15537"/>
        <dbReference type="Rhea" id="RHEA-COMP:15540"/>
        <dbReference type="ChEBI" id="CHEBI:15378"/>
        <dbReference type="ChEBI" id="CHEBI:57856"/>
        <dbReference type="ChEBI" id="CHEBI:59789"/>
        <dbReference type="ChEBI" id="CHEBI:61961"/>
        <dbReference type="ChEBI" id="CHEBI:61976"/>
    </reaction>
</comment>
<dbReference type="PANTHER" id="PTHR45814">
    <property type="entry name" value="HISTONE-LYSINE N-METHYLTRANSFERASE SETD1"/>
    <property type="match status" value="1"/>
</dbReference>
<name>A0A098VWG6_9MICR</name>
<evidence type="ECO:0000256" key="3">
    <source>
        <dbReference type="ARBA" id="ARBA00022603"/>
    </source>
</evidence>
<dbReference type="PROSITE" id="PS50280">
    <property type="entry name" value="SET"/>
    <property type="match status" value="1"/>
</dbReference>
<dbReference type="SMART" id="SM00317">
    <property type="entry name" value="SET"/>
    <property type="match status" value="1"/>
</dbReference>
<evidence type="ECO:0000256" key="8">
    <source>
        <dbReference type="ARBA" id="ARBA00047571"/>
    </source>
</evidence>
<evidence type="ECO:0000256" key="4">
    <source>
        <dbReference type="ARBA" id="ARBA00022679"/>
    </source>
</evidence>
<evidence type="ECO:0000259" key="13">
    <source>
        <dbReference type="PROSITE" id="PS50868"/>
    </source>
</evidence>
<organism evidence="14 15">
    <name type="scientific">Mitosporidium daphniae</name>
    <dbReference type="NCBI Taxonomy" id="1485682"/>
    <lineage>
        <taxon>Eukaryota</taxon>
        <taxon>Fungi</taxon>
        <taxon>Fungi incertae sedis</taxon>
        <taxon>Microsporidia</taxon>
        <taxon>Mitosporidium</taxon>
    </lineage>
</organism>
<dbReference type="EC" id="2.1.1.354" evidence="2"/>
<dbReference type="PROSITE" id="PS50868">
    <property type="entry name" value="POST_SET"/>
    <property type="match status" value="1"/>
</dbReference>
<comment type="subcellular location">
    <subcellularLocation>
        <location evidence="1">Nucleus</location>
    </subcellularLocation>
</comment>
<evidence type="ECO:0000256" key="9">
    <source>
        <dbReference type="ARBA" id="ARBA00047583"/>
    </source>
</evidence>
<evidence type="ECO:0000256" key="7">
    <source>
        <dbReference type="ARBA" id="ARBA00023242"/>
    </source>
</evidence>
<feature type="domain" description="Post-SET" evidence="13">
    <location>
        <begin position="473"/>
        <end position="489"/>
    </location>
</feature>
<evidence type="ECO:0000256" key="6">
    <source>
        <dbReference type="ARBA" id="ARBA00022853"/>
    </source>
</evidence>
<reference evidence="14 15" key="1">
    <citation type="submission" date="2014-04" db="EMBL/GenBank/DDBJ databases">
        <title>A new species of microsporidia sheds light on the evolution of extreme parasitism.</title>
        <authorList>
            <person name="Haag K.L."/>
            <person name="James T.Y."/>
            <person name="Larsson R."/>
            <person name="Schaer T.M."/>
            <person name="Refardt D."/>
            <person name="Pombert J.-F."/>
            <person name="Ebert D."/>
        </authorList>
    </citation>
    <scope>NUCLEOTIDE SEQUENCE [LARGE SCALE GENOMIC DNA]</scope>
    <source>
        <strain evidence="14 15">UGP3</strain>
        <tissue evidence="14">Spores</tissue>
    </source>
</reference>
<dbReference type="Pfam" id="PF00856">
    <property type="entry name" value="SET"/>
    <property type="match status" value="1"/>
</dbReference>
<evidence type="ECO:0000313" key="15">
    <source>
        <dbReference type="Proteomes" id="UP000029725"/>
    </source>
</evidence>
<dbReference type="GeneID" id="25259009"/>
<feature type="domain" description="SET" evidence="12">
    <location>
        <begin position="346"/>
        <end position="466"/>
    </location>
</feature>
<dbReference type="Proteomes" id="UP000029725">
    <property type="component" value="Unassembled WGS sequence"/>
</dbReference>
<evidence type="ECO:0000256" key="1">
    <source>
        <dbReference type="ARBA" id="ARBA00004123"/>
    </source>
</evidence>
<keyword evidence="5" id="KW-0949">S-adenosyl-L-methionine</keyword>
<keyword evidence="7" id="KW-0539">Nucleus</keyword>
<dbReference type="AlphaFoldDB" id="A0A098VWG6"/>
<gene>
    <name evidence="14" type="ORF">DI09_20p180</name>
</gene>
<dbReference type="SMART" id="SM00508">
    <property type="entry name" value="PostSET"/>
    <property type="match status" value="1"/>
</dbReference>
<evidence type="ECO:0000259" key="12">
    <source>
        <dbReference type="PROSITE" id="PS50280"/>
    </source>
</evidence>
<evidence type="ECO:0000256" key="11">
    <source>
        <dbReference type="SAM" id="MobiDB-lite"/>
    </source>
</evidence>